<dbReference type="SMART" id="SM00773">
    <property type="entry name" value="WGR"/>
    <property type="match status" value="1"/>
</dbReference>
<dbReference type="SUPFAM" id="SSF142921">
    <property type="entry name" value="WGR domain-like"/>
    <property type="match status" value="1"/>
</dbReference>
<dbReference type="InterPro" id="IPR036930">
    <property type="entry name" value="WGR_dom_sf"/>
</dbReference>
<dbReference type="Pfam" id="PF13360">
    <property type="entry name" value="PQQ_2"/>
    <property type="match status" value="1"/>
</dbReference>
<dbReference type="CDD" id="cd07996">
    <property type="entry name" value="WGR_MMR_like"/>
    <property type="match status" value="1"/>
</dbReference>
<dbReference type="InterPro" id="IPR002372">
    <property type="entry name" value="PQQ_rpt_dom"/>
</dbReference>
<feature type="domain" description="WGR" evidence="1">
    <location>
        <begin position="1"/>
        <end position="81"/>
    </location>
</feature>
<dbReference type="PANTHER" id="PTHR30634:SF13">
    <property type="entry name" value="PROTEIN YEHF"/>
    <property type="match status" value="1"/>
</dbReference>
<evidence type="ECO:0000313" key="3">
    <source>
        <dbReference type="Proteomes" id="UP001304300"/>
    </source>
</evidence>
<dbReference type="Gene3D" id="2.20.140.10">
    <property type="entry name" value="WGR domain"/>
    <property type="match status" value="1"/>
</dbReference>
<dbReference type="Proteomes" id="UP001304300">
    <property type="component" value="Chromosome"/>
</dbReference>
<proteinExistence type="predicted"/>
<dbReference type="Gene3D" id="2.40.128.630">
    <property type="match status" value="1"/>
</dbReference>
<dbReference type="PROSITE" id="PS51977">
    <property type="entry name" value="WGR"/>
    <property type="match status" value="1"/>
</dbReference>
<dbReference type="InterPro" id="IPR011047">
    <property type="entry name" value="Quinoprotein_ADH-like_sf"/>
</dbReference>
<dbReference type="KEGG" id="puo:RZN69_08425"/>
<gene>
    <name evidence="2" type="ORF">RZN69_08425</name>
</gene>
<dbReference type="SUPFAM" id="SSF50998">
    <property type="entry name" value="Quinoprotein alcohol dehydrogenase-like"/>
    <property type="match status" value="1"/>
</dbReference>
<reference evidence="2 3" key="1">
    <citation type="submission" date="2023-10" db="EMBL/GenBank/DDBJ databases">
        <title>Rubellicoccus peritrichatus gen. nov., sp. nov., isolated from an algae of coral reef tank.</title>
        <authorList>
            <person name="Luo J."/>
        </authorList>
    </citation>
    <scope>NUCLEOTIDE SEQUENCE [LARGE SCALE GENOMIC DNA]</scope>
    <source>
        <strain evidence="2 3">CR14</strain>
    </source>
</reference>
<dbReference type="InterPro" id="IPR008893">
    <property type="entry name" value="WGR_domain"/>
</dbReference>
<name>A0AAQ3LC86_9BACT</name>
<protein>
    <submittedName>
        <fullName evidence="2">WGR domain-containing protein</fullName>
    </submittedName>
</protein>
<dbReference type="Pfam" id="PF05406">
    <property type="entry name" value="WGR"/>
    <property type="match status" value="1"/>
</dbReference>
<dbReference type="EMBL" id="CP136920">
    <property type="protein sequence ID" value="WOO43116.1"/>
    <property type="molecule type" value="Genomic_DNA"/>
</dbReference>
<dbReference type="AlphaFoldDB" id="A0AAQ3LC86"/>
<evidence type="ECO:0000313" key="2">
    <source>
        <dbReference type="EMBL" id="WOO43116.1"/>
    </source>
</evidence>
<dbReference type="InterPro" id="IPR049809">
    <property type="entry name" value="YehF/YfeS-like_WGR"/>
</dbReference>
<dbReference type="InterPro" id="IPR050458">
    <property type="entry name" value="LolB"/>
</dbReference>
<dbReference type="Gene3D" id="2.130.10.10">
    <property type="entry name" value="YVTN repeat-like/Quinoprotein amine dehydrogenase"/>
    <property type="match status" value="1"/>
</dbReference>
<accession>A0AAQ3LC86</accession>
<dbReference type="PANTHER" id="PTHR30634">
    <property type="entry name" value="OUTER MEMBRANE LOLAB LIPOPROTEIN INSERTION APPARATUS"/>
    <property type="match status" value="1"/>
</dbReference>
<evidence type="ECO:0000259" key="1">
    <source>
        <dbReference type="PROSITE" id="PS51977"/>
    </source>
</evidence>
<keyword evidence="3" id="KW-1185">Reference proteome</keyword>
<dbReference type="RefSeq" id="WP_317835655.1">
    <property type="nucleotide sequence ID" value="NZ_CP136920.1"/>
</dbReference>
<organism evidence="2 3">
    <name type="scientific">Rubellicoccus peritrichatus</name>
    <dbReference type="NCBI Taxonomy" id="3080537"/>
    <lineage>
        <taxon>Bacteria</taxon>
        <taxon>Pseudomonadati</taxon>
        <taxon>Verrucomicrobiota</taxon>
        <taxon>Opitutia</taxon>
        <taxon>Puniceicoccales</taxon>
        <taxon>Cerasicoccaceae</taxon>
        <taxon>Rubellicoccus</taxon>
    </lineage>
</organism>
<sequence>MKTTYLELSEDNGAAHKFYEVCVEAMNLIIKYGRIGTNGTVSQKTFATPAAAQKEAEKKIRQKKSKGYAPAKKGVRKKRPITRRHIESYASTSKKSPLLWKFDSGAAAFGIFVDDNHCWVGNQRGSIYCLNHDAEVVNQYRLPNGVKSLVSDGLWLYAGCDDGNVYDLTGKIPRQAYEVQEGVDIFWMDISDATLGVSDANGTVFLADHENEELWRNQSAGSQAWMVRCDGNNVFHGHTNGVTAYSGLKKAKIKWTYRTGSVLFGWQEEHAVYAGCADNRIVALKKSGELLQEYKTDRSVFSCATAPGGEYVFAGDNASSIYCFNKEGKRLWKLATGCGSAYSMQYHNEKVYIVTTSGHLACIDASEEAIKQAEAGNLPQTKDLKAPKPVDVADSAALESVRAANGGVVLHCVKQAGKLRLKVVSDGYHKNWNVQFPKNLREAGARYVVDSIKEAAQGGFYRVAGDIRKLV</sequence>
<dbReference type="InterPro" id="IPR015943">
    <property type="entry name" value="WD40/YVTN_repeat-like_dom_sf"/>
</dbReference>